<dbReference type="Proteomes" id="UP000282312">
    <property type="component" value="Unassembled WGS sequence"/>
</dbReference>
<evidence type="ECO:0000256" key="1">
    <source>
        <dbReference type="SAM" id="MobiDB-lite"/>
    </source>
</evidence>
<protein>
    <submittedName>
        <fullName evidence="2">Integrase</fullName>
    </submittedName>
</protein>
<dbReference type="AlphaFoldDB" id="A0A3N9WHR8"/>
<keyword evidence="3" id="KW-1185">Reference proteome</keyword>
<evidence type="ECO:0000313" key="3">
    <source>
        <dbReference type="Proteomes" id="UP000282312"/>
    </source>
</evidence>
<comment type="caution">
    <text evidence="2">The sequence shown here is derived from an EMBL/GenBank/DDBJ whole genome shotgun (WGS) entry which is preliminary data.</text>
</comment>
<feature type="region of interest" description="Disordered" evidence="1">
    <location>
        <begin position="111"/>
        <end position="136"/>
    </location>
</feature>
<feature type="compositionally biased region" description="Basic and acidic residues" evidence="1">
    <location>
        <begin position="127"/>
        <end position="136"/>
    </location>
</feature>
<gene>
    <name evidence="2" type="ORF">DLJ59_21560</name>
</gene>
<proteinExistence type="predicted"/>
<accession>A0A3N9WHR8</accession>
<organism evidence="2 3">
    <name type="scientific">Micromonospora inaquosa</name>
    <dbReference type="NCBI Taxonomy" id="2203716"/>
    <lineage>
        <taxon>Bacteria</taxon>
        <taxon>Bacillati</taxon>
        <taxon>Actinomycetota</taxon>
        <taxon>Actinomycetes</taxon>
        <taxon>Micromonosporales</taxon>
        <taxon>Micromonosporaceae</taxon>
        <taxon>Micromonospora</taxon>
    </lineage>
</organism>
<evidence type="ECO:0000313" key="2">
    <source>
        <dbReference type="EMBL" id="RQX00446.1"/>
    </source>
</evidence>
<reference evidence="2 3" key="1">
    <citation type="submission" date="2018-05" db="EMBL/GenBank/DDBJ databases">
        <title>Micromonospora from Atacama Desert.</title>
        <authorList>
            <person name="Carro L."/>
            <person name="Goodfellow M."/>
            <person name="Klenk H.-P."/>
        </authorList>
    </citation>
    <scope>NUCLEOTIDE SEQUENCE [LARGE SCALE GENOMIC DNA]</scope>
    <source>
        <strain evidence="2 3">LB39</strain>
    </source>
</reference>
<dbReference type="EMBL" id="QGSZ01000244">
    <property type="protein sequence ID" value="RQX00446.1"/>
    <property type="molecule type" value="Genomic_DNA"/>
</dbReference>
<name>A0A3N9WHR8_9ACTN</name>
<sequence>MEVAQMRARLRQIHIDGHTFTWRAALHSVQVNGFYRRAVYVRAWGSGGKNGQKLEADLLSTPGPYVVDNGYPTPADVRAVIICGLKSGWRPEQRGGTFVLSDREHGADFAASGFQLADPVPPGESADTTHEAQQRG</sequence>